<dbReference type="EMBL" id="HBUF01373187">
    <property type="protein sequence ID" value="CAG6727091.1"/>
    <property type="molecule type" value="Transcribed_RNA"/>
</dbReference>
<dbReference type="EMBL" id="HBUF01373186">
    <property type="protein sequence ID" value="CAG6727090.1"/>
    <property type="molecule type" value="Transcribed_RNA"/>
</dbReference>
<sequence>MSSVLSLSSSLLSSCIFSSISCFITFLSLSLSCMACLSLHLLSCKFDVKFLICFCRISFSPHLVLYRSLCLIDDSGTVLVPFVLSTLLFLKASLLFSRLVAI</sequence>
<name>A0A8D8QGQ9_9HEMI</name>
<keyword evidence="1" id="KW-1133">Transmembrane helix</keyword>
<organism evidence="2">
    <name type="scientific">Cacopsylla melanoneura</name>
    <dbReference type="NCBI Taxonomy" id="428564"/>
    <lineage>
        <taxon>Eukaryota</taxon>
        <taxon>Metazoa</taxon>
        <taxon>Ecdysozoa</taxon>
        <taxon>Arthropoda</taxon>
        <taxon>Hexapoda</taxon>
        <taxon>Insecta</taxon>
        <taxon>Pterygota</taxon>
        <taxon>Neoptera</taxon>
        <taxon>Paraneoptera</taxon>
        <taxon>Hemiptera</taxon>
        <taxon>Sternorrhyncha</taxon>
        <taxon>Psylloidea</taxon>
        <taxon>Psyllidae</taxon>
        <taxon>Psyllinae</taxon>
        <taxon>Cacopsylla</taxon>
    </lineage>
</organism>
<feature type="transmembrane region" description="Helical" evidence="1">
    <location>
        <begin position="78"/>
        <end position="101"/>
    </location>
</feature>
<keyword evidence="1" id="KW-0472">Membrane</keyword>
<reference evidence="2" key="1">
    <citation type="submission" date="2021-05" db="EMBL/GenBank/DDBJ databases">
        <authorList>
            <person name="Alioto T."/>
            <person name="Alioto T."/>
            <person name="Gomez Garrido J."/>
        </authorList>
    </citation>
    <scope>NUCLEOTIDE SEQUENCE</scope>
</reference>
<dbReference type="EMBL" id="HBUF01556791">
    <property type="protein sequence ID" value="CAG6760554.1"/>
    <property type="molecule type" value="Transcribed_RNA"/>
</dbReference>
<feature type="transmembrane region" description="Helical" evidence="1">
    <location>
        <begin position="16"/>
        <end position="41"/>
    </location>
</feature>
<dbReference type="EMBL" id="HBUF01077622">
    <property type="protein sequence ID" value="CAG6631672.1"/>
    <property type="molecule type" value="Transcribed_RNA"/>
</dbReference>
<accession>A0A8D8QGQ9</accession>
<dbReference type="EMBL" id="HBUF01373188">
    <property type="protein sequence ID" value="CAG6727092.1"/>
    <property type="molecule type" value="Transcribed_RNA"/>
</dbReference>
<dbReference type="EMBL" id="HBUF01077621">
    <property type="protein sequence ID" value="CAG6631671.1"/>
    <property type="molecule type" value="Transcribed_RNA"/>
</dbReference>
<evidence type="ECO:0000313" key="2">
    <source>
        <dbReference type="EMBL" id="CAG6631673.1"/>
    </source>
</evidence>
<protein>
    <submittedName>
        <fullName evidence="2">Uncharacterized protein</fullName>
    </submittedName>
</protein>
<proteinExistence type="predicted"/>
<dbReference type="EMBL" id="HBUF01077623">
    <property type="protein sequence ID" value="CAG6631673.1"/>
    <property type="molecule type" value="Transcribed_RNA"/>
</dbReference>
<keyword evidence="1" id="KW-0812">Transmembrane</keyword>
<dbReference type="EMBL" id="HBUF01077620">
    <property type="protein sequence ID" value="CAG6631670.1"/>
    <property type="molecule type" value="Transcribed_RNA"/>
</dbReference>
<dbReference type="EMBL" id="HBUF01556792">
    <property type="protein sequence ID" value="CAG6760555.1"/>
    <property type="molecule type" value="Transcribed_RNA"/>
</dbReference>
<dbReference type="AlphaFoldDB" id="A0A8D8QGQ9"/>
<evidence type="ECO:0000256" key="1">
    <source>
        <dbReference type="SAM" id="Phobius"/>
    </source>
</evidence>